<reference evidence="1" key="1">
    <citation type="journal article" date="2019" name="MBio">
        <title>Virus Genomes from Deep Sea Sediments Expand the Ocean Megavirome and Support Independent Origins of Viral Gigantism.</title>
        <authorList>
            <person name="Backstrom D."/>
            <person name="Yutin N."/>
            <person name="Jorgensen S.L."/>
            <person name="Dharamshi J."/>
            <person name="Homa F."/>
            <person name="Zaremba-Niedwiedzka K."/>
            <person name="Spang A."/>
            <person name="Wolf Y.I."/>
            <person name="Koonin E.V."/>
            <person name="Ettema T.J."/>
        </authorList>
    </citation>
    <scope>NUCLEOTIDE SEQUENCE</scope>
</reference>
<evidence type="ECO:0000313" key="1">
    <source>
        <dbReference type="EMBL" id="QBK92578.1"/>
    </source>
</evidence>
<proteinExistence type="predicted"/>
<name>A0A481Z9L3_9VIRU</name>
<dbReference type="EMBL" id="MK500578">
    <property type="protein sequence ID" value="QBK92578.1"/>
    <property type="molecule type" value="Genomic_DNA"/>
</dbReference>
<dbReference type="Pfam" id="PF26128">
    <property type="entry name" value="Gad2"/>
    <property type="match status" value="1"/>
</dbReference>
<accession>A0A481Z9L3</accession>
<gene>
    <name evidence="1" type="ORF">LCPAC401_02160</name>
</gene>
<protein>
    <recommendedName>
        <fullName evidence="2">Ankyrin repeat protein</fullName>
    </recommendedName>
</protein>
<organism evidence="1">
    <name type="scientific">Pithovirus LCPAC401</name>
    <dbReference type="NCBI Taxonomy" id="2506595"/>
    <lineage>
        <taxon>Viruses</taxon>
        <taxon>Pithoviruses</taxon>
    </lineage>
</organism>
<sequence length="496" mass="57669">MKITINDHKFETSLYDWPEESVVRNVLKEDNEFIITNDNLSDESIKIVIDVVTKNISRDVLNPDSVDWKNYKVMIDCLELPFDFIYPLFLHDREIWFKEFNMKEESLILMDKMVGRIRESNYDVINKGTIRVFEDDYYYTGKHENVADIINKLSHIPNLFIAGGYALAKFSNQTPEIDVGMFIEWNDIDVFAYGPDALKNLLEGVWICLGVSDYKLDTPGKVTLLSQYSYPPIRTRYAISIPINLGRGNPIIIQFILMKFSSPFHILNSFDIDSCCVGFEIKDKNKFYSTPRFIRAYETMSNTIDPTRQSSIYIQRLIKYLSRGFDIAIPGLNMDTVRIKPSILNTMIEDERDKKLNNLQCLKLTGLEGLIVSSVIHSNITCSKPSVGVYDSIHLWDIHTILKKYIESKKDIFTYIVDIPVNEALNIRSIDDVVSEDGKLSFVVGDVLNEGERDFSFRLSKHEEFTFYEPKYPIIELIDDIYREKIAISFYEEYYF</sequence>
<evidence type="ECO:0008006" key="2">
    <source>
        <dbReference type="Google" id="ProtNLM"/>
    </source>
</evidence>